<dbReference type="EMBL" id="JALLAZ020000297">
    <property type="protein sequence ID" value="KAL3798460.1"/>
    <property type="molecule type" value="Genomic_DNA"/>
</dbReference>
<gene>
    <name evidence="1" type="ORF">ACHAW5_007412</name>
</gene>
<organism evidence="1 2">
    <name type="scientific">Stephanodiscus triporus</name>
    <dbReference type="NCBI Taxonomy" id="2934178"/>
    <lineage>
        <taxon>Eukaryota</taxon>
        <taxon>Sar</taxon>
        <taxon>Stramenopiles</taxon>
        <taxon>Ochrophyta</taxon>
        <taxon>Bacillariophyta</taxon>
        <taxon>Coscinodiscophyceae</taxon>
        <taxon>Thalassiosirophycidae</taxon>
        <taxon>Stephanodiscales</taxon>
        <taxon>Stephanodiscaceae</taxon>
        <taxon>Stephanodiscus</taxon>
    </lineage>
</organism>
<protein>
    <submittedName>
        <fullName evidence="1">Uncharacterized protein</fullName>
    </submittedName>
</protein>
<evidence type="ECO:0000313" key="2">
    <source>
        <dbReference type="Proteomes" id="UP001530315"/>
    </source>
</evidence>
<proteinExistence type="predicted"/>
<keyword evidence="2" id="KW-1185">Reference proteome</keyword>
<dbReference type="AlphaFoldDB" id="A0ABD3QE99"/>
<reference evidence="1 2" key="1">
    <citation type="submission" date="2024-10" db="EMBL/GenBank/DDBJ databases">
        <title>Updated reference genomes for cyclostephanoid diatoms.</title>
        <authorList>
            <person name="Roberts W.R."/>
            <person name="Alverson A.J."/>
        </authorList>
    </citation>
    <scope>NUCLEOTIDE SEQUENCE [LARGE SCALE GENOMIC DNA]</scope>
    <source>
        <strain evidence="1 2">AJA276-08</strain>
    </source>
</reference>
<evidence type="ECO:0000313" key="1">
    <source>
        <dbReference type="EMBL" id="KAL3798460.1"/>
    </source>
</evidence>
<sequence>MQFVTSIVDGEFMTERVLSSTETRGGKIHEALDGALKGAIWIEGGVSSDGGAASDDANNADEVGDAAALVASRDEPADDGKDNDNEVVEEVYALKTREEIDAIIECIDIQKAKGNEAFAVGEYAQALLFYTIALNNAAKLLHVTSVNKALSSTSSGGGGIG</sequence>
<accession>A0ABD3QE99</accession>
<dbReference type="Proteomes" id="UP001530315">
    <property type="component" value="Unassembled WGS sequence"/>
</dbReference>
<comment type="caution">
    <text evidence="1">The sequence shown here is derived from an EMBL/GenBank/DDBJ whole genome shotgun (WGS) entry which is preliminary data.</text>
</comment>
<name>A0ABD3QE99_9STRA</name>